<dbReference type="EMBL" id="AZHE01000001">
    <property type="protein sequence ID" value="KHO01108.1"/>
    <property type="molecule type" value="Genomic_DNA"/>
</dbReference>
<dbReference type="GO" id="GO:0005874">
    <property type="term" value="C:microtubule"/>
    <property type="evidence" value="ECO:0007669"/>
    <property type="project" value="UniProtKB-KW"/>
</dbReference>
<sequence>MVLTAKPPQDLDGLAAIFSPSMARIAAATAKDWSYVDVWLASKFPDSHNLPSFERNPSTLKALLAVAGTNERADDGHNLLANAEKLTLQESSYLDGYFEDLEEGPSLRKVFPGIREHVLSAVSAHLDQDGKAALNAMGDAAVQYGITLPKLEHLRNRIITLQTTLAETSQASFRADVWRSFLDREAKKATDWLATTRSEDYGLPSELAKHNLDLQRKTKALIAHLSDAQERMVTCMPCGRGSDPNIQLVAEEEEQFMAILSQKRELDAQMTIFEGLPSDGDKAGDEVDALRQKLRGFTSRRDEVFESLVEKASPTKRRPGRSVL</sequence>
<protein>
    <submittedName>
        <fullName evidence="10">Uncharacterized protein</fullName>
    </submittedName>
</protein>
<organism evidence="10 11">
    <name type="scientific">Metarhizium album (strain ARSEF 1941)</name>
    <dbReference type="NCBI Taxonomy" id="1081103"/>
    <lineage>
        <taxon>Eukaryota</taxon>
        <taxon>Fungi</taxon>
        <taxon>Dikarya</taxon>
        <taxon>Ascomycota</taxon>
        <taxon>Pezizomycotina</taxon>
        <taxon>Sordariomycetes</taxon>
        <taxon>Hypocreomycetidae</taxon>
        <taxon>Hypocreales</taxon>
        <taxon>Clavicipitaceae</taxon>
        <taxon>Metarhizium</taxon>
    </lineage>
</organism>
<dbReference type="GO" id="GO:0051225">
    <property type="term" value="P:spindle assembly"/>
    <property type="evidence" value="ECO:0007669"/>
    <property type="project" value="InterPro"/>
</dbReference>
<dbReference type="PANTHER" id="PTHR31570:SF1">
    <property type="entry name" value="HAUS AUGMIN-LIKE COMPLEX SUBUNIT 1"/>
    <property type="match status" value="1"/>
</dbReference>
<dbReference type="Proteomes" id="UP000030816">
    <property type="component" value="Unassembled WGS sequence"/>
</dbReference>
<evidence type="ECO:0000256" key="4">
    <source>
        <dbReference type="ARBA" id="ARBA00022618"/>
    </source>
</evidence>
<keyword evidence="4" id="KW-0132">Cell division</keyword>
<dbReference type="PANTHER" id="PTHR31570">
    <property type="entry name" value="HAUS AUGMIN-LIKE COMPLEX SUBUNIT 1"/>
    <property type="match status" value="1"/>
</dbReference>
<evidence type="ECO:0000256" key="5">
    <source>
        <dbReference type="ARBA" id="ARBA00022701"/>
    </source>
</evidence>
<keyword evidence="11" id="KW-1185">Reference proteome</keyword>
<keyword evidence="3" id="KW-0963">Cytoplasm</keyword>
<dbReference type="InterPro" id="IPR026243">
    <property type="entry name" value="HAUS1"/>
</dbReference>
<dbReference type="AlphaFoldDB" id="A0A0B2X5R1"/>
<evidence type="ECO:0000256" key="7">
    <source>
        <dbReference type="ARBA" id="ARBA00023054"/>
    </source>
</evidence>
<reference evidence="10 11" key="1">
    <citation type="journal article" date="2014" name="Proc. Natl. Acad. Sci. U.S.A.">
        <title>Trajectory and genomic determinants of fungal-pathogen speciation and host adaptation.</title>
        <authorList>
            <person name="Hu X."/>
            <person name="Xiao G."/>
            <person name="Zheng P."/>
            <person name="Shang Y."/>
            <person name="Su Y."/>
            <person name="Zhang X."/>
            <person name="Liu X."/>
            <person name="Zhan S."/>
            <person name="St Leger R.J."/>
            <person name="Wang C."/>
        </authorList>
    </citation>
    <scope>NUCLEOTIDE SEQUENCE [LARGE SCALE GENOMIC DNA]</scope>
    <source>
        <strain evidence="10 11">ARSEF 1941</strain>
    </source>
</reference>
<name>A0A0B2X5R1_METAS</name>
<dbReference type="GO" id="GO:0005819">
    <property type="term" value="C:spindle"/>
    <property type="evidence" value="ECO:0007669"/>
    <property type="project" value="UniProtKB-SubCell"/>
</dbReference>
<keyword evidence="7" id="KW-0175">Coiled coil</keyword>
<dbReference type="RefSeq" id="XP_040682173.1">
    <property type="nucleotide sequence ID" value="XM_040818909.1"/>
</dbReference>
<dbReference type="GO" id="GO:0070652">
    <property type="term" value="C:HAUS complex"/>
    <property type="evidence" value="ECO:0007669"/>
    <property type="project" value="InterPro"/>
</dbReference>
<evidence type="ECO:0000256" key="1">
    <source>
        <dbReference type="ARBA" id="ARBA00004186"/>
    </source>
</evidence>
<dbReference type="GeneID" id="63734564"/>
<dbReference type="HOGENOM" id="CLU_068908_0_0_1"/>
<evidence type="ECO:0000256" key="8">
    <source>
        <dbReference type="ARBA" id="ARBA00023212"/>
    </source>
</evidence>
<comment type="subcellular location">
    <subcellularLocation>
        <location evidence="1">Cytoplasm</location>
        <location evidence="1">Cytoskeleton</location>
        <location evidence="1">Spindle</location>
    </subcellularLocation>
</comment>
<evidence type="ECO:0000313" key="11">
    <source>
        <dbReference type="Proteomes" id="UP000030816"/>
    </source>
</evidence>
<gene>
    <name evidence="10" type="ORF">MAM_00109</name>
</gene>
<dbReference type="GO" id="GO:0005829">
    <property type="term" value="C:cytosol"/>
    <property type="evidence" value="ECO:0007669"/>
    <property type="project" value="TreeGrafter"/>
</dbReference>
<evidence type="ECO:0000256" key="2">
    <source>
        <dbReference type="ARBA" id="ARBA00005479"/>
    </source>
</evidence>
<comment type="similarity">
    <text evidence="2">Belongs to the HAUS1 family.</text>
</comment>
<evidence type="ECO:0000256" key="9">
    <source>
        <dbReference type="ARBA" id="ARBA00023306"/>
    </source>
</evidence>
<dbReference type="OrthoDB" id="5372507at2759"/>
<keyword evidence="9" id="KW-0131">Cell cycle</keyword>
<evidence type="ECO:0000256" key="6">
    <source>
        <dbReference type="ARBA" id="ARBA00022776"/>
    </source>
</evidence>
<dbReference type="GO" id="GO:0051301">
    <property type="term" value="P:cell division"/>
    <property type="evidence" value="ECO:0007669"/>
    <property type="project" value="UniProtKB-KW"/>
</dbReference>
<comment type="caution">
    <text evidence="10">The sequence shown here is derived from an EMBL/GenBank/DDBJ whole genome shotgun (WGS) entry which is preliminary data.</text>
</comment>
<keyword evidence="8" id="KW-0206">Cytoskeleton</keyword>
<keyword evidence="5" id="KW-0493">Microtubule</keyword>
<proteinExistence type="inferred from homology"/>
<keyword evidence="6" id="KW-0498">Mitosis</keyword>
<evidence type="ECO:0000313" key="10">
    <source>
        <dbReference type="EMBL" id="KHO01108.1"/>
    </source>
</evidence>
<evidence type="ECO:0000256" key="3">
    <source>
        <dbReference type="ARBA" id="ARBA00022490"/>
    </source>
</evidence>
<accession>A0A0B2X5R1</accession>